<dbReference type="GO" id="GO:0031116">
    <property type="term" value="P:positive regulation of microtubule polymerization"/>
    <property type="evidence" value="ECO:0007669"/>
    <property type="project" value="TreeGrafter"/>
</dbReference>
<dbReference type="GO" id="GO:0005938">
    <property type="term" value="C:cell cortex"/>
    <property type="evidence" value="ECO:0007669"/>
    <property type="project" value="TreeGrafter"/>
</dbReference>
<dbReference type="AlphaFoldDB" id="A0AAN9CD24"/>
<gene>
    <name evidence="10" type="ORF">R3I93_020909</name>
</gene>
<comment type="subcellular location">
    <subcellularLocation>
        <location evidence="1">Cytoplasm</location>
        <location evidence="1">Cytoskeleton</location>
    </subcellularLocation>
</comment>
<dbReference type="InterPro" id="IPR036859">
    <property type="entry name" value="CAP-Gly_dom_sf"/>
</dbReference>
<dbReference type="InterPro" id="IPR000938">
    <property type="entry name" value="CAP-Gly_domain"/>
</dbReference>
<dbReference type="Proteomes" id="UP001364617">
    <property type="component" value="Unassembled WGS sequence"/>
</dbReference>
<name>A0AAN9CD24_9TELE</name>
<dbReference type="SMART" id="SM01052">
    <property type="entry name" value="CAP_GLY"/>
    <property type="match status" value="2"/>
</dbReference>
<feature type="domain" description="CAP-Gly" evidence="9">
    <location>
        <begin position="205"/>
        <end position="247"/>
    </location>
</feature>
<feature type="region of interest" description="Disordered" evidence="8">
    <location>
        <begin position="1"/>
        <end position="55"/>
    </location>
</feature>
<reference evidence="10 11" key="1">
    <citation type="submission" date="2024-02" db="EMBL/GenBank/DDBJ databases">
        <title>Chromosome-level genome assembly of the Eurasian Minnow (Phoxinus phoxinus).</title>
        <authorList>
            <person name="Oriowo T.O."/>
            <person name="Martin S."/>
            <person name="Stange M."/>
            <person name="Chrysostomakis Y."/>
            <person name="Brown T."/>
            <person name="Winkler S."/>
            <person name="Kukowka S."/>
            <person name="Myers E.W."/>
            <person name="Bohne A."/>
        </authorList>
    </citation>
    <scope>NUCLEOTIDE SEQUENCE [LARGE SCALE GENOMIC DNA]</scope>
    <source>
        <strain evidence="10">ZFMK-TIS-60720</strain>
        <tissue evidence="10">Whole Organism</tissue>
    </source>
</reference>
<evidence type="ECO:0000259" key="9">
    <source>
        <dbReference type="PROSITE" id="PS50245"/>
    </source>
</evidence>
<dbReference type="GO" id="GO:0031122">
    <property type="term" value="P:cytoplasmic microtubule organization"/>
    <property type="evidence" value="ECO:0007669"/>
    <property type="project" value="TreeGrafter"/>
</dbReference>
<keyword evidence="5 7" id="KW-0175">Coiled coil</keyword>
<sequence length="931" mass="103900">MSTGKPSGLKPPTKIGKPASAPTKTSPTSAGAKAVTSPTSHTSQDAPSDFSVGERVWVNGNKPGSVQFIGGTQFAPGQWAGIVLDEPIGKNDGSVSGVRYFQCVDLRGIFTRPSKLSRTPVAERETNGTQTPANKSSASPAKDPAPVTQTISATTKTSSNLTRATSESASNLSETDSAKKLQRDMKLGDRVLVAGSKAGVVRFLGQTDFAKGEWCGVELDEPLGKNDGAVAGARYFQCLPKYGLFAPTHKVTRIGFPSTTTAKSKTSRRRSTLKNSPSASSVSSLSSVTSSVGGKPSRAGLLTETSARYARKISGTTALQEALKEKQQHIEQLLAERDMERTEVARATSHAGEVQQELALLRQGQEQYANEMEAKLDQLRRLVETADRDKVELMNQLEEEKRKVEDLQFRVEEACITKGDLETQTKLEHAHIKELEQSLLFEKTKADKLQRELEDTRVATVSERSRIMELEKEVSDLQLQLRTLRAETSGSASPPLQDKKIKELNFELENRQKEVLLFQQKLSSAEQEKTSLQQQLQDLTNKLDSAAEDNSKATLAMQEMERNMKTEREKLDRVSREKEELQKKRVKDEERELQMMELKEKLGQTEGELSRITERSVGPERQVKAYKNQTQSDENLEQMMHKNKELQEELEALKQQNSQYQEQLCSETQRIGNLCKEIEEVKLSANQKSQRLVSLQDEKGMLAQELDVYTQQLDDEALTSHLEITERENSNAVMSDKDKELETLRNEIAVLRGENAMAKTLQSAVTSLERDKAQLQSRVNSLEEKLEGRETGNGEEVTSVGEAALDQLREEKEFAEGQINFLNSVIVDLQRKNEELKVKLKKMALTEFNGNDENDDLGKDKKKKKAPPRVFCDICDCFDLHDTEDCPTQTQSPDSPPHTTYHGARSGERPYCDICEAFGHWTDSCNDDQTF</sequence>
<dbReference type="Pfam" id="PF16641">
    <property type="entry name" value="CLIP1_ZNF"/>
    <property type="match status" value="2"/>
</dbReference>
<protein>
    <recommendedName>
        <fullName evidence="9">CAP-Gly domain-containing protein</fullName>
    </recommendedName>
</protein>
<dbReference type="GO" id="GO:0035371">
    <property type="term" value="C:microtubule plus-end"/>
    <property type="evidence" value="ECO:0007669"/>
    <property type="project" value="TreeGrafter"/>
</dbReference>
<dbReference type="GO" id="GO:0051010">
    <property type="term" value="F:microtubule plus-end binding"/>
    <property type="evidence" value="ECO:0007669"/>
    <property type="project" value="TreeGrafter"/>
</dbReference>
<dbReference type="Gene3D" id="2.30.30.190">
    <property type="entry name" value="CAP Gly-rich-like domain"/>
    <property type="match status" value="2"/>
</dbReference>
<feature type="compositionally biased region" description="Low complexity" evidence="8">
    <location>
        <begin position="273"/>
        <end position="292"/>
    </location>
</feature>
<evidence type="ECO:0000256" key="7">
    <source>
        <dbReference type="SAM" id="Coils"/>
    </source>
</evidence>
<feature type="region of interest" description="Disordered" evidence="8">
    <location>
        <begin position="256"/>
        <end position="299"/>
    </location>
</feature>
<evidence type="ECO:0000256" key="2">
    <source>
        <dbReference type="ARBA" id="ARBA00022490"/>
    </source>
</evidence>
<evidence type="ECO:0000256" key="1">
    <source>
        <dbReference type="ARBA" id="ARBA00004245"/>
    </source>
</evidence>
<dbReference type="SUPFAM" id="SSF57997">
    <property type="entry name" value="Tropomyosin"/>
    <property type="match status" value="1"/>
</dbReference>
<keyword evidence="3" id="KW-0493">Microtubule</keyword>
<dbReference type="PANTHER" id="PTHR18916:SF44">
    <property type="entry name" value="CAP-GLY DOMAIN-CONTAINING LINKER PROTEIN 1"/>
    <property type="match status" value="1"/>
</dbReference>
<dbReference type="PROSITE" id="PS50245">
    <property type="entry name" value="CAP_GLY_2"/>
    <property type="match status" value="2"/>
</dbReference>
<evidence type="ECO:0000256" key="3">
    <source>
        <dbReference type="ARBA" id="ARBA00022701"/>
    </source>
</evidence>
<organism evidence="10 11">
    <name type="scientific">Phoxinus phoxinus</name>
    <name type="common">Eurasian minnow</name>
    <dbReference type="NCBI Taxonomy" id="58324"/>
    <lineage>
        <taxon>Eukaryota</taxon>
        <taxon>Metazoa</taxon>
        <taxon>Chordata</taxon>
        <taxon>Craniata</taxon>
        <taxon>Vertebrata</taxon>
        <taxon>Euteleostomi</taxon>
        <taxon>Actinopterygii</taxon>
        <taxon>Neopterygii</taxon>
        <taxon>Teleostei</taxon>
        <taxon>Ostariophysi</taxon>
        <taxon>Cypriniformes</taxon>
        <taxon>Leuciscidae</taxon>
        <taxon>Phoxininae</taxon>
        <taxon>Phoxinus</taxon>
    </lineage>
</organism>
<dbReference type="GO" id="GO:0005634">
    <property type="term" value="C:nucleus"/>
    <property type="evidence" value="ECO:0007669"/>
    <property type="project" value="TreeGrafter"/>
</dbReference>
<comment type="caution">
    <text evidence="10">The sequence shown here is derived from an EMBL/GenBank/DDBJ whole genome shotgun (WGS) entry which is preliminary data.</text>
</comment>
<evidence type="ECO:0000256" key="6">
    <source>
        <dbReference type="ARBA" id="ARBA00023212"/>
    </source>
</evidence>
<proteinExistence type="predicted"/>
<dbReference type="PANTHER" id="PTHR18916">
    <property type="entry name" value="DYNACTIN 1-RELATED MICROTUBULE-BINDING"/>
    <property type="match status" value="1"/>
</dbReference>
<evidence type="ECO:0000256" key="4">
    <source>
        <dbReference type="ARBA" id="ARBA00022737"/>
    </source>
</evidence>
<evidence type="ECO:0000256" key="5">
    <source>
        <dbReference type="ARBA" id="ARBA00023054"/>
    </source>
</evidence>
<dbReference type="InterPro" id="IPR032108">
    <property type="entry name" value="CLIP1_ZNF"/>
</dbReference>
<feature type="domain" description="CAP-Gly" evidence="9">
    <location>
        <begin position="70"/>
        <end position="112"/>
    </location>
</feature>
<dbReference type="FunFam" id="2.30.30.190:FF:000001">
    <property type="entry name" value="Putative CAP-Gly domain-containing linker protein 1"/>
    <property type="match status" value="1"/>
</dbReference>
<dbReference type="SUPFAM" id="SSF74924">
    <property type="entry name" value="Cap-Gly domain"/>
    <property type="match status" value="2"/>
</dbReference>
<dbReference type="PROSITE" id="PS00845">
    <property type="entry name" value="CAP_GLY_1"/>
    <property type="match status" value="2"/>
</dbReference>
<dbReference type="FunFam" id="2.30.30.190:FF:000002">
    <property type="entry name" value="CAP-Gly domain containing linker protein 1"/>
    <property type="match status" value="1"/>
</dbReference>
<dbReference type="EMBL" id="JAYKXH010000023">
    <property type="protein sequence ID" value="KAK7125381.1"/>
    <property type="molecule type" value="Genomic_DNA"/>
</dbReference>
<keyword evidence="6" id="KW-0206">Cytoskeleton</keyword>
<evidence type="ECO:0000313" key="10">
    <source>
        <dbReference type="EMBL" id="KAK7125381.1"/>
    </source>
</evidence>
<keyword evidence="11" id="KW-1185">Reference proteome</keyword>
<accession>A0AAN9CD24</accession>
<keyword evidence="4" id="KW-0677">Repeat</keyword>
<evidence type="ECO:0000256" key="8">
    <source>
        <dbReference type="SAM" id="MobiDB-lite"/>
    </source>
</evidence>
<feature type="compositionally biased region" description="Polar residues" evidence="8">
    <location>
        <begin position="127"/>
        <end position="139"/>
    </location>
</feature>
<dbReference type="Pfam" id="PF01302">
    <property type="entry name" value="CAP_GLY"/>
    <property type="match status" value="2"/>
</dbReference>
<feature type="compositionally biased region" description="Polar residues" evidence="8">
    <location>
        <begin position="36"/>
        <end position="46"/>
    </location>
</feature>
<feature type="coiled-coil region" evidence="7">
    <location>
        <begin position="727"/>
        <end position="846"/>
    </location>
</feature>
<feature type="region of interest" description="Disordered" evidence="8">
    <location>
        <begin position="115"/>
        <end position="181"/>
    </location>
</feature>
<evidence type="ECO:0000313" key="11">
    <source>
        <dbReference type="Proteomes" id="UP001364617"/>
    </source>
</evidence>
<feature type="region of interest" description="Disordered" evidence="8">
    <location>
        <begin position="562"/>
        <end position="588"/>
    </location>
</feature>
<keyword evidence="2" id="KW-0963">Cytoplasm</keyword>
<feature type="compositionally biased region" description="Polar residues" evidence="8">
    <location>
        <begin position="147"/>
        <end position="175"/>
    </location>
</feature>